<evidence type="ECO:0000313" key="2">
    <source>
        <dbReference type="EMBL" id="KAL3684439.1"/>
    </source>
</evidence>
<proteinExistence type="predicted"/>
<name>A0ABD3H4Y6_9MARC</name>
<feature type="compositionally biased region" description="Low complexity" evidence="1">
    <location>
        <begin position="207"/>
        <end position="218"/>
    </location>
</feature>
<gene>
    <name evidence="2" type="ORF">R1sor_002461</name>
</gene>
<dbReference type="EMBL" id="JBJQOH010000006">
    <property type="protein sequence ID" value="KAL3684439.1"/>
    <property type="molecule type" value="Genomic_DNA"/>
</dbReference>
<keyword evidence="3" id="KW-1185">Reference proteome</keyword>
<dbReference type="AlphaFoldDB" id="A0ABD3H4Y6"/>
<dbReference type="Proteomes" id="UP001633002">
    <property type="component" value="Unassembled WGS sequence"/>
</dbReference>
<evidence type="ECO:0000256" key="1">
    <source>
        <dbReference type="SAM" id="MobiDB-lite"/>
    </source>
</evidence>
<protein>
    <submittedName>
        <fullName evidence="2">Uncharacterized protein</fullName>
    </submittedName>
</protein>
<organism evidence="2 3">
    <name type="scientific">Riccia sorocarpa</name>
    <dbReference type="NCBI Taxonomy" id="122646"/>
    <lineage>
        <taxon>Eukaryota</taxon>
        <taxon>Viridiplantae</taxon>
        <taxon>Streptophyta</taxon>
        <taxon>Embryophyta</taxon>
        <taxon>Marchantiophyta</taxon>
        <taxon>Marchantiopsida</taxon>
        <taxon>Marchantiidae</taxon>
        <taxon>Marchantiales</taxon>
        <taxon>Ricciaceae</taxon>
        <taxon>Riccia</taxon>
    </lineage>
</organism>
<evidence type="ECO:0000313" key="3">
    <source>
        <dbReference type="Proteomes" id="UP001633002"/>
    </source>
</evidence>
<comment type="caution">
    <text evidence="2">The sequence shown here is derived from an EMBL/GenBank/DDBJ whole genome shotgun (WGS) entry which is preliminary data.</text>
</comment>
<feature type="compositionally biased region" description="Polar residues" evidence="1">
    <location>
        <begin position="219"/>
        <end position="228"/>
    </location>
</feature>
<sequence length="228" mass="26165">MADQWGGKRKREKSPVIETSEALAFQNISTLVQAMESEAWGQTILDMRVRLVIRQVLKILGKLSYHFCSTTLVLLAVAHVDPTCAHLRRDWHMFVSFEIRKSLNHDKTDKKSAGKFREGWGAIIELVRNEFMAKQAAASGEEPLYLEAKNAFSDTKAEWDNEKCELVRQREELKEELAKAQEQAALAAREKRSSVWKRTLCKKNTRGTRQTGSQRTTSWPRKSNQCIQ</sequence>
<feature type="region of interest" description="Disordered" evidence="1">
    <location>
        <begin position="188"/>
        <end position="228"/>
    </location>
</feature>
<reference evidence="2 3" key="1">
    <citation type="submission" date="2024-09" db="EMBL/GenBank/DDBJ databases">
        <title>Chromosome-scale assembly of Riccia sorocarpa.</title>
        <authorList>
            <person name="Paukszto L."/>
        </authorList>
    </citation>
    <scope>NUCLEOTIDE SEQUENCE [LARGE SCALE GENOMIC DNA]</scope>
    <source>
        <strain evidence="2">LP-2024</strain>
        <tissue evidence="2">Aerial parts of the thallus</tissue>
    </source>
</reference>
<accession>A0ABD3H4Y6</accession>